<dbReference type="SUPFAM" id="SSF53474">
    <property type="entry name" value="alpha/beta-Hydrolases"/>
    <property type="match status" value="1"/>
</dbReference>
<evidence type="ECO:0000313" key="3">
    <source>
        <dbReference type="Proteomes" id="UP000237344"/>
    </source>
</evidence>
<feature type="region of interest" description="Disordered" evidence="1">
    <location>
        <begin position="1"/>
        <end position="26"/>
    </location>
</feature>
<evidence type="ECO:0000313" key="2">
    <source>
        <dbReference type="EMBL" id="POF63588.1"/>
    </source>
</evidence>
<dbReference type="InterPro" id="IPR010662">
    <property type="entry name" value="RBBP9/YdeN"/>
</dbReference>
<gene>
    <name evidence="2" type="ORF">KMAL_07680</name>
</gene>
<evidence type="ECO:0008006" key="4">
    <source>
        <dbReference type="Google" id="ProtNLM"/>
    </source>
</evidence>
<dbReference type="InterPro" id="IPR029058">
    <property type="entry name" value="AB_hydrolase_fold"/>
</dbReference>
<protein>
    <recommendedName>
        <fullName evidence="4">Alpha/beta hydrolase</fullName>
    </recommendedName>
</protein>
<dbReference type="EMBL" id="POTC01000006">
    <property type="protein sequence ID" value="POF63588.1"/>
    <property type="molecule type" value="Genomic_DNA"/>
</dbReference>
<keyword evidence="3" id="KW-1185">Reference proteome</keyword>
<evidence type="ECO:0000256" key="1">
    <source>
        <dbReference type="SAM" id="MobiDB-lite"/>
    </source>
</evidence>
<reference evidence="2 3" key="1">
    <citation type="submission" date="2018-01" db="EMBL/GenBank/DDBJ databases">
        <title>Draft Genome Sequence of Komagataeibacter maltaceti LMG 1529, a Vinegar Producing Acetic Acid Bacterium Isolated from Malt Vinegar Brewery Acetifiers.</title>
        <authorList>
            <person name="Zhang Q."/>
            <person name="Hollensteiner J."/>
            <person name="Poehlein A."/>
            <person name="Daniel R."/>
        </authorList>
    </citation>
    <scope>NUCLEOTIDE SEQUENCE [LARGE SCALE GENOMIC DNA]</scope>
    <source>
        <strain evidence="2 3">LMG 1529</strain>
    </source>
</reference>
<dbReference type="Pfam" id="PF06821">
    <property type="entry name" value="Ser_hydrolase"/>
    <property type="match status" value="1"/>
</dbReference>
<dbReference type="AlphaFoldDB" id="A0A2S3W454"/>
<dbReference type="Gene3D" id="3.40.50.1820">
    <property type="entry name" value="alpha/beta hydrolase"/>
    <property type="match status" value="1"/>
</dbReference>
<dbReference type="RefSeq" id="WP_239019925.1">
    <property type="nucleotide sequence ID" value="NZ_NKUE01000013.1"/>
</dbReference>
<name>A0A2S3W454_9PROT</name>
<organism evidence="2 3">
    <name type="scientific">Novacetimonas maltaceti</name>
    <dbReference type="NCBI Taxonomy" id="1203393"/>
    <lineage>
        <taxon>Bacteria</taxon>
        <taxon>Pseudomonadati</taxon>
        <taxon>Pseudomonadota</taxon>
        <taxon>Alphaproteobacteria</taxon>
        <taxon>Acetobacterales</taxon>
        <taxon>Acetobacteraceae</taxon>
        <taxon>Novacetimonas</taxon>
    </lineage>
</organism>
<sequence length="230" mass="24974">MTFNTSLRSGTAPLPAPTMAGQALSPTPDDTAMLVRRVRDLLSPHDLVIVPGLHDSGPRHWQSRWHALLPSRRVRQVDWDHPTYDTWVQGLERTLAHCRRPVVFAAHSLGSILVARWAMQQARIPVAGAFLVAPADLHGPRARQVPGLLHHFAPAALAPLPFGARVVASSDDEWLSASRARDLAAGWGARLLVAGAHGHLGNASAVGAWEQGLRWMAEFLETLPSTRTAP</sequence>
<dbReference type="Proteomes" id="UP000237344">
    <property type="component" value="Unassembled WGS sequence"/>
</dbReference>
<comment type="caution">
    <text evidence="2">The sequence shown here is derived from an EMBL/GenBank/DDBJ whole genome shotgun (WGS) entry which is preliminary data.</text>
</comment>
<accession>A0A2S3W454</accession>
<dbReference type="GO" id="GO:0016787">
    <property type="term" value="F:hydrolase activity"/>
    <property type="evidence" value="ECO:0007669"/>
    <property type="project" value="InterPro"/>
</dbReference>
<proteinExistence type="predicted"/>